<dbReference type="InterPro" id="IPR050413">
    <property type="entry name" value="TCR_beta_variable"/>
</dbReference>
<feature type="domain" description="Ig-like" evidence="4">
    <location>
        <begin position="1"/>
        <end position="134"/>
    </location>
</feature>
<accession>A0A3B4FXK0</accession>
<dbReference type="PROSITE" id="PS50835">
    <property type="entry name" value="IG_LIKE"/>
    <property type="match status" value="1"/>
</dbReference>
<keyword evidence="2" id="KW-0391">Immunity</keyword>
<evidence type="ECO:0000313" key="5">
    <source>
        <dbReference type="Ensembl" id="ENSPNYP00000014046.1"/>
    </source>
</evidence>
<dbReference type="SUPFAM" id="SSF48726">
    <property type="entry name" value="Immunoglobulin"/>
    <property type="match status" value="2"/>
</dbReference>
<organism evidence="5">
    <name type="scientific">Pundamilia nyererei</name>
    <dbReference type="NCBI Taxonomy" id="303518"/>
    <lineage>
        <taxon>Eukaryota</taxon>
        <taxon>Metazoa</taxon>
        <taxon>Chordata</taxon>
        <taxon>Craniata</taxon>
        <taxon>Vertebrata</taxon>
        <taxon>Euteleostomi</taxon>
        <taxon>Actinopterygii</taxon>
        <taxon>Neopterygii</taxon>
        <taxon>Teleostei</taxon>
        <taxon>Neoteleostei</taxon>
        <taxon>Acanthomorphata</taxon>
        <taxon>Ovalentaria</taxon>
        <taxon>Cichlomorphae</taxon>
        <taxon>Cichliformes</taxon>
        <taxon>Cichlidae</taxon>
        <taxon>African cichlids</taxon>
        <taxon>Pseudocrenilabrinae</taxon>
        <taxon>Haplochromini</taxon>
        <taxon>Pundamilia</taxon>
    </lineage>
</organism>
<evidence type="ECO:0000259" key="4">
    <source>
        <dbReference type="PROSITE" id="PS50835"/>
    </source>
</evidence>
<dbReference type="PANTHER" id="PTHR23268:SF102">
    <property type="entry name" value="IMMUNOGLOBULIN V-SET DOMAIN-CONTAINING PROTEIN"/>
    <property type="match status" value="1"/>
</dbReference>
<dbReference type="GO" id="GO:0005886">
    <property type="term" value="C:plasma membrane"/>
    <property type="evidence" value="ECO:0007669"/>
    <property type="project" value="TreeGrafter"/>
</dbReference>
<dbReference type="GO" id="GO:0002376">
    <property type="term" value="P:immune system process"/>
    <property type="evidence" value="ECO:0007669"/>
    <property type="project" value="UniProtKB-KW"/>
</dbReference>
<feature type="chain" id="PRO_5017306545" description="Ig-like domain-containing protein" evidence="3">
    <location>
        <begin position="28"/>
        <end position="215"/>
    </location>
</feature>
<dbReference type="SMART" id="SM00406">
    <property type="entry name" value="IGv"/>
    <property type="match status" value="1"/>
</dbReference>
<dbReference type="GO" id="GO:0007166">
    <property type="term" value="P:cell surface receptor signaling pathway"/>
    <property type="evidence" value="ECO:0007669"/>
    <property type="project" value="TreeGrafter"/>
</dbReference>
<evidence type="ECO:0000256" key="3">
    <source>
        <dbReference type="SAM" id="SignalP"/>
    </source>
</evidence>
<dbReference type="AlphaFoldDB" id="A0A3B4FXK0"/>
<proteinExistence type="predicted"/>
<dbReference type="PANTHER" id="PTHR23268">
    <property type="entry name" value="T-CELL RECEPTOR BETA CHAIN"/>
    <property type="match status" value="1"/>
</dbReference>
<keyword evidence="1 3" id="KW-0732">Signal</keyword>
<dbReference type="CDD" id="cd00099">
    <property type="entry name" value="IgV"/>
    <property type="match status" value="1"/>
</dbReference>
<sequence length="215" mass="23961">TGSRFLHFRIFIQCLLLLFCVFSAASSFSDQVHQTPTNIYTNEDQAKIYCSHSISGYYTILWYKQSEKQLQFLGYMLNDKGNPETGVNVMMDGDANEKKNCTLTIKDLKVSSSGVYFCAASENCTLTIKDLKLSSSGVYFCAASSHSAADHSTSVQKPPRCIFKNIFLLKAHNPSHLESAIKTNVGLTTIRYGKSFILSPNATFKLQVVKSNLQH</sequence>
<dbReference type="Pfam" id="PF07686">
    <property type="entry name" value="V-set"/>
    <property type="match status" value="1"/>
</dbReference>
<evidence type="ECO:0000256" key="2">
    <source>
        <dbReference type="ARBA" id="ARBA00022859"/>
    </source>
</evidence>
<feature type="signal peptide" evidence="3">
    <location>
        <begin position="1"/>
        <end position="27"/>
    </location>
</feature>
<evidence type="ECO:0000256" key="1">
    <source>
        <dbReference type="ARBA" id="ARBA00022729"/>
    </source>
</evidence>
<name>A0A3B4FXK0_9CICH</name>
<dbReference type="Gene3D" id="2.60.40.10">
    <property type="entry name" value="Immunoglobulins"/>
    <property type="match status" value="2"/>
</dbReference>
<dbReference type="InterPro" id="IPR036179">
    <property type="entry name" value="Ig-like_dom_sf"/>
</dbReference>
<dbReference type="InterPro" id="IPR013783">
    <property type="entry name" value="Ig-like_fold"/>
</dbReference>
<dbReference type="InterPro" id="IPR013106">
    <property type="entry name" value="Ig_V-set"/>
</dbReference>
<protein>
    <recommendedName>
        <fullName evidence="4">Ig-like domain-containing protein</fullName>
    </recommendedName>
</protein>
<dbReference type="InterPro" id="IPR007110">
    <property type="entry name" value="Ig-like_dom"/>
</dbReference>
<dbReference type="Ensembl" id="ENSPNYT00000014396.1">
    <property type="protein sequence ID" value="ENSPNYP00000014046.1"/>
    <property type="gene ID" value="ENSPNYG00000010669.1"/>
</dbReference>
<reference evidence="5" key="1">
    <citation type="submission" date="2023-09" db="UniProtKB">
        <authorList>
            <consortium name="Ensembl"/>
        </authorList>
    </citation>
    <scope>IDENTIFICATION</scope>
</reference>
<dbReference type="GeneTree" id="ENSGT00990000204043"/>